<organism evidence="1 2">
    <name type="scientific">Diversispora eburnea</name>
    <dbReference type="NCBI Taxonomy" id="1213867"/>
    <lineage>
        <taxon>Eukaryota</taxon>
        <taxon>Fungi</taxon>
        <taxon>Fungi incertae sedis</taxon>
        <taxon>Mucoromycota</taxon>
        <taxon>Glomeromycotina</taxon>
        <taxon>Glomeromycetes</taxon>
        <taxon>Diversisporales</taxon>
        <taxon>Diversisporaceae</taxon>
        <taxon>Diversispora</taxon>
    </lineage>
</organism>
<evidence type="ECO:0000313" key="1">
    <source>
        <dbReference type="EMBL" id="CAG8521684.1"/>
    </source>
</evidence>
<protein>
    <submittedName>
        <fullName evidence="1">3567_t:CDS:1</fullName>
    </submittedName>
</protein>
<name>A0A9N9A6P0_9GLOM</name>
<dbReference type="EMBL" id="CAJVPK010000521">
    <property type="protein sequence ID" value="CAG8521684.1"/>
    <property type="molecule type" value="Genomic_DNA"/>
</dbReference>
<gene>
    <name evidence="1" type="ORF">DEBURN_LOCUS5694</name>
</gene>
<proteinExistence type="predicted"/>
<dbReference type="Proteomes" id="UP000789706">
    <property type="component" value="Unassembled WGS sequence"/>
</dbReference>
<comment type="caution">
    <text evidence="1">The sequence shown here is derived from an EMBL/GenBank/DDBJ whole genome shotgun (WGS) entry which is preliminary data.</text>
</comment>
<keyword evidence="2" id="KW-1185">Reference proteome</keyword>
<dbReference type="AlphaFoldDB" id="A0A9N9A6P0"/>
<feature type="non-terminal residue" evidence="1">
    <location>
        <position position="95"/>
    </location>
</feature>
<evidence type="ECO:0000313" key="2">
    <source>
        <dbReference type="Proteomes" id="UP000789706"/>
    </source>
</evidence>
<dbReference type="OrthoDB" id="2398374at2759"/>
<accession>A0A9N9A6P0</accession>
<reference evidence="1" key="1">
    <citation type="submission" date="2021-06" db="EMBL/GenBank/DDBJ databases">
        <authorList>
            <person name="Kallberg Y."/>
            <person name="Tangrot J."/>
            <person name="Rosling A."/>
        </authorList>
    </citation>
    <scope>NUCLEOTIDE SEQUENCE</scope>
    <source>
        <strain evidence="1">AZ414A</strain>
    </source>
</reference>
<sequence>YTQTIPYFQCTYDVRDCTEKCTAADQTCIDAGATSSASSSTTGNILTAAAALPTPTINGGQLQNYPEIQKLMLSANFEPDFRNKERDVPKTIRKI</sequence>